<evidence type="ECO:0000313" key="2">
    <source>
        <dbReference type="EMBL" id="GBB94653.1"/>
    </source>
</evidence>
<protein>
    <submittedName>
        <fullName evidence="3">Pogo transposable element with KRAB domain</fullName>
    </submittedName>
</protein>
<organism evidence="2 4">
    <name type="scientific">Rhizophagus clarus</name>
    <dbReference type="NCBI Taxonomy" id="94130"/>
    <lineage>
        <taxon>Eukaryota</taxon>
        <taxon>Fungi</taxon>
        <taxon>Fungi incertae sedis</taxon>
        <taxon>Mucoromycota</taxon>
        <taxon>Glomeromycotina</taxon>
        <taxon>Glomeromycetes</taxon>
        <taxon>Glomerales</taxon>
        <taxon>Glomeraceae</taxon>
        <taxon>Rhizophagus</taxon>
    </lineage>
</organism>
<dbReference type="STRING" id="94130.A0A2Z6QWG7"/>
<dbReference type="EMBL" id="BLAL01000206">
    <property type="protein sequence ID" value="GES91629.1"/>
    <property type="molecule type" value="Genomic_DNA"/>
</dbReference>
<proteinExistence type="predicted"/>
<dbReference type="OrthoDB" id="122087at2759"/>
<keyword evidence="4" id="KW-1185">Reference proteome</keyword>
<dbReference type="Proteomes" id="UP000247702">
    <property type="component" value="Unassembled WGS sequence"/>
</dbReference>
<feature type="domain" description="DDE-1" evidence="1">
    <location>
        <begin position="14"/>
        <end position="156"/>
    </location>
</feature>
<evidence type="ECO:0000313" key="3">
    <source>
        <dbReference type="EMBL" id="GES91629.1"/>
    </source>
</evidence>
<dbReference type="Pfam" id="PF03184">
    <property type="entry name" value="DDE_1"/>
    <property type="match status" value="1"/>
</dbReference>
<dbReference type="GO" id="GO:0003676">
    <property type="term" value="F:nucleic acid binding"/>
    <property type="evidence" value="ECO:0007669"/>
    <property type="project" value="InterPro"/>
</dbReference>
<comment type="caution">
    <text evidence="2">The sequence shown here is derived from an EMBL/GenBank/DDBJ whole genome shotgun (WGS) entry which is preliminary data.</text>
</comment>
<reference evidence="3" key="2">
    <citation type="submission" date="2019-10" db="EMBL/GenBank/DDBJ databases">
        <title>Conservation and host-specific expression of non-tandemly repeated heterogenous ribosome RNA gene in arbuscular mycorrhizal fungi.</title>
        <authorList>
            <person name="Maeda T."/>
            <person name="Kobayashi Y."/>
            <person name="Nakagawa T."/>
            <person name="Ezawa T."/>
            <person name="Yamaguchi K."/>
            <person name="Bino T."/>
            <person name="Nishimoto Y."/>
            <person name="Shigenobu S."/>
            <person name="Kawaguchi M."/>
        </authorList>
    </citation>
    <scope>NUCLEOTIDE SEQUENCE</scope>
    <source>
        <strain evidence="3">HR1</strain>
    </source>
</reference>
<accession>A0A2Z6QWG7</accession>
<dbReference type="Proteomes" id="UP000615446">
    <property type="component" value="Unassembled WGS sequence"/>
</dbReference>
<sequence>MDETPVWFDMAGDKIPLGVIVWFQEKGWMDSVLMNQYVDYLSDEVDNRTRIRTPKLMVYDSFREHLEKSVKEKFHDYEFDLTVIPGGLTSLCQPLNVAINKLFKANLREEWHWWMAAGGAGQITKGNLQRAKFDDVCGWVKRSWDRIPNKIIINSFKTCGISNALDDVEEFDEEIIDISDDNLEDASDDNLKDDISCDNLDIGINK</sequence>
<dbReference type="InterPro" id="IPR004875">
    <property type="entry name" value="DDE_SF_endonuclease_dom"/>
</dbReference>
<dbReference type="EMBL" id="BEXD01001557">
    <property type="protein sequence ID" value="GBB94653.1"/>
    <property type="molecule type" value="Genomic_DNA"/>
</dbReference>
<gene>
    <name evidence="3" type="ORF">RCL2_001843200</name>
    <name evidence="2" type="ORF">RclHR1_00240001</name>
</gene>
<evidence type="ECO:0000313" key="4">
    <source>
        <dbReference type="Proteomes" id="UP000247702"/>
    </source>
</evidence>
<reference evidence="2 4" key="1">
    <citation type="submission" date="2017-11" db="EMBL/GenBank/DDBJ databases">
        <title>The genome of Rhizophagus clarus HR1 reveals common genetic basis of auxotrophy among arbuscular mycorrhizal fungi.</title>
        <authorList>
            <person name="Kobayashi Y."/>
        </authorList>
    </citation>
    <scope>NUCLEOTIDE SEQUENCE [LARGE SCALE GENOMIC DNA]</scope>
    <source>
        <strain evidence="2 4">HR1</strain>
    </source>
</reference>
<name>A0A2Z6QWG7_9GLOM</name>
<evidence type="ECO:0000259" key="1">
    <source>
        <dbReference type="Pfam" id="PF03184"/>
    </source>
</evidence>
<dbReference type="AlphaFoldDB" id="A0A2Z6QWG7"/>